<dbReference type="EC" id="2.5.1.60" evidence="8"/>
<feature type="domain" description="Prenyltransferase alpha-alpha toroid" evidence="9">
    <location>
        <begin position="162"/>
        <end position="371"/>
    </location>
</feature>
<dbReference type="SUPFAM" id="SSF48239">
    <property type="entry name" value="Terpenoid cyclases/Protein prenyltransferases"/>
    <property type="match status" value="1"/>
</dbReference>
<evidence type="ECO:0000256" key="8">
    <source>
        <dbReference type="RuleBase" id="RU365076"/>
    </source>
</evidence>
<dbReference type="CDD" id="cd02894">
    <property type="entry name" value="GGTase-II"/>
    <property type="match status" value="1"/>
</dbReference>
<comment type="function">
    <text evidence="8">Catalyzes the transfer of a geranylgeranyl moiety from geranylgeranyl diphosphate to both cysteines of proteins with the C-terminal sequence -XXCC, -XCXC and -CCXX.</text>
</comment>
<proteinExistence type="inferred from homology"/>
<comment type="catalytic activity">
    <reaction evidence="7 8">
        <text>geranylgeranyl diphosphate + L-cysteinyl-[protein] = S-geranylgeranyl-L-cysteinyl-[protein] + diphosphate</text>
        <dbReference type="Rhea" id="RHEA:21240"/>
        <dbReference type="Rhea" id="RHEA-COMP:10131"/>
        <dbReference type="Rhea" id="RHEA-COMP:11537"/>
        <dbReference type="ChEBI" id="CHEBI:29950"/>
        <dbReference type="ChEBI" id="CHEBI:33019"/>
        <dbReference type="ChEBI" id="CHEBI:57533"/>
        <dbReference type="ChEBI" id="CHEBI:86021"/>
        <dbReference type="EC" id="2.5.1.60"/>
    </reaction>
</comment>
<dbReference type="InterPro" id="IPR026873">
    <property type="entry name" value="Ptb1"/>
</dbReference>
<keyword evidence="6 8" id="KW-0862">Zinc</keyword>
<comment type="cofactor">
    <cofactor evidence="8">
        <name>Zn(2+)</name>
        <dbReference type="ChEBI" id="CHEBI:29105"/>
    </cofactor>
    <text evidence="8">Binds 1 zinc ion per subunit.</text>
</comment>
<evidence type="ECO:0000256" key="3">
    <source>
        <dbReference type="ARBA" id="ARBA00022679"/>
    </source>
</evidence>
<keyword evidence="4 8" id="KW-0479">Metal-binding</keyword>
<dbReference type="InterPro" id="IPR001330">
    <property type="entry name" value="Prenyltrans"/>
</dbReference>
<evidence type="ECO:0000256" key="1">
    <source>
        <dbReference type="ARBA" id="ARBA00010497"/>
    </source>
</evidence>
<dbReference type="PANTHER" id="PTHR11774:SF11">
    <property type="entry name" value="GERANYLGERANYL TRANSFERASE TYPE-2 SUBUNIT BETA"/>
    <property type="match status" value="1"/>
</dbReference>
<dbReference type="GO" id="GO:0046872">
    <property type="term" value="F:metal ion binding"/>
    <property type="evidence" value="ECO:0007669"/>
    <property type="project" value="UniProtKB-KW"/>
</dbReference>
<evidence type="ECO:0000313" key="10">
    <source>
        <dbReference type="EMBL" id="KAA0157534.1"/>
    </source>
</evidence>
<keyword evidence="12" id="KW-1185">Reference proteome</keyword>
<evidence type="ECO:0000256" key="5">
    <source>
        <dbReference type="ARBA" id="ARBA00022737"/>
    </source>
</evidence>
<dbReference type="EMBL" id="VLTN01000001">
    <property type="protein sequence ID" value="KAA0157534.1"/>
    <property type="molecule type" value="Genomic_DNA"/>
</dbReference>
<evidence type="ECO:0000256" key="7">
    <source>
        <dbReference type="ARBA" id="ARBA00047658"/>
    </source>
</evidence>
<dbReference type="Gene3D" id="1.50.10.20">
    <property type="match status" value="1"/>
</dbReference>
<sequence length="429" mass="45012">MEIDGPGAPSGPSSPLGWAAKAERAYGVELWREKHVQFIKAVASEDSTQSLELHAVQYLRMSAVYWALGAADLVDATSECFDRDALVAFIRSCAQPDGGFSGSPGRRSHVLYTLSALQILAMVDAFAEVSTSQGELRVAGGAPVAASGSPSHLHGLAEASEGTRFFDASLTAAYIASLQQPDGSFVGDLGGEVDTRFSYCALTACALLGKLDAVDVSAACDFVLSCQNFDGSFGATPGGESHGGQVFCCLGALSVGGRLGDVDADLVGWWLAERQCDSGGLNGRPEKQADVCYSWWDLSCMLMLGRESWISRSDLTRFILQCQDADAGGIADRPDDQADIYHTFFGLAGLAMLGHLAATGVPCQAISPVYAIPQRVVDSLGLPCQMLPPVPDSGEAPEHGFIRGRNLHDLAAAARRDVCVALGLAAAAE</sequence>
<keyword evidence="2 8" id="KW-0637">Prenyltransferase</keyword>
<comment type="similarity">
    <text evidence="1 8">Belongs to the protein prenyltransferase subunit beta family.</text>
</comment>
<comment type="caution">
    <text evidence="10">The sequence shown here is derived from an EMBL/GenBank/DDBJ whole genome shotgun (WGS) entry which is preliminary data.</text>
</comment>
<dbReference type="Pfam" id="PF00432">
    <property type="entry name" value="Prenyltrans"/>
    <property type="match status" value="2"/>
</dbReference>
<feature type="domain" description="Prenyltransferase alpha-alpha toroid" evidence="9">
    <location>
        <begin position="31"/>
        <end position="131"/>
    </location>
</feature>
<evidence type="ECO:0000256" key="6">
    <source>
        <dbReference type="ARBA" id="ARBA00022833"/>
    </source>
</evidence>
<dbReference type="Proteomes" id="UP000325113">
    <property type="component" value="Unassembled WGS sequence"/>
</dbReference>
<dbReference type="AlphaFoldDB" id="A0A5A8CYD7"/>
<reference evidence="12 13" key="1">
    <citation type="submission" date="2019-07" db="EMBL/GenBank/DDBJ databases">
        <title>Genomes of Cafeteria roenbergensis.</title>
        <authorList>
            <person name="Fischer M.G."/>
            <person name="Hackl T."/>
            <person name="Roman M."/>
        </authorList>
    </citation>
    <scope>NUCLEOTIDE SEQUENCE [LARGE SCALE GENOMIC DNA]</scope>
    <source>
        <strain evidence="10 12">BVI</strain>
        <strain evidence="11 13">Cflag</strain>
    </source>
</reference>
<dbReference type="InterPro" id="IPR045089">
    <property type="entry name" value="PGGT1B-like"/>
</dbReference>
<evidence type="ECO:0000313" key="11">
    <source>
        <dbReference type="EMBL" id="KAA0160461.1"/>
    </source>
</evidence>
<name>A0A5A8CYD7_CAFRO</name>
<dbReference type="GO" id="GO:0004663">
    <property type="term" value="F:Rab geranylgeranyltransferase activity"/>
    <property type="evidence" value="ECO:0007669"/>
    <property type="project" value="UniProtKB-UniRule"/>
</dbReference>
<evidence type="ECO:0000313" key="13">
    <source>
        <dbReference type="Proteomes" id="UP000325113"/>
    </source>
</evidence>
<keyword evidence="3 8" id="KW-0808">Transferase</keyword>
<dbReference type="OMA" id="AESHCGQ"/>
<evidence type="ECO:0000259" key="9">
    <source>
        <dbReference type="Pfam" id="PF00432"/>
    </source>
</evidence>
<organism evidence="10 12">
    <name type="scientific">Cafeteria roenbergensis</name>
    <name type="common">Marine flagellate</name>
    <dbReference type="NCBI Taxonomy" id="33653"/>
    <lineage>
        <taxon>Eukaryota</taxon>
        <taxon>Sar</taxon>
        <taxon>Stramenopiles</taxon>
        <taxon>Bigyra</taxon>
        <taxon>Opalozoa</taxon>
        <taxon>Bicosoecida</taxon>
        <taxon>Cafeteriaceae</taxon>
        <taxon>Cafeteria</taxon>
    </lineage>
</organism>
<dbReference type="Proteomes" id="UP000323011">
    <property type="component" value="Unassembled WGS sequence"/>
</dbReference>
<dbReference type="GO" id="GO:0005968">
    <property type="term" value="C:Rab-protein geranylgeranyltransferase complex"/>
    <property type="evidence" value="ECO:0007669"/>
    <property type="project" value="UniProtKB-UniRule"/>
</dbReference>
<dbReference type="PANTHER" id="PTHR11774">
    <property type="entry name" value="GERANYLGERANYL TRANSFERASE TYPE BETA SUBUNIT"/>
    <property type="match status" value="1"/>
</dbReference>
<dbReference type="InterPro" id="IPR008930">
    <property type="entry name" value="Terpenoid_cyclase/PrenylTrfase"/>
</dbReference>
<dbReference type="EMBL" id="VLTM01000044">
    <property type="protein sequence ID" value="KAA0160461.1"/>
    <property type="molecule type" value="Genomic_DNA"/>
</dbReference>
<gene>
    <name evidence="10" type="ORF">FNF29_00110</name>
    <name evidence="11" type="ORF">FNF31_04330</name>
</gene>
<evidence type="ECO:0000256" key="4">
    <source>
        <dbReference type="ARBA" id="ARBA00022723"/>
    </source>
</evidence>
<accession>A0A5A8CYD7</accession>
<protein>
    <recommendedName>
        <fullName evidence="8">Geranylgeranyl transferase type-2 subunit beta</fullName>
        <ecNumber evidence="8">2.5.1.60</ecNumber>
    </recommendedName>
</protein>
<evidence type="ECO:0000256" key="2">
    <source>
        <dbReference type="ARBA" id="ARBA00022602"/>
    </source>
</evidence>
<keyword evidence="5" id="KW-0677">Repeat</keyword>
<evidence type="ECO:0000313" key="12">
    <source>
        <dbReference type="Proteomes" id="UP000323011"/>
    </source>
</evidence>